<keyword evidence="2" id="KW-1185">Reference proteome</keyword>
<organism evidence="1 2">
    <name type="scientific">Xylaria bambusicola</name>
    <dbReference type="NCBI Taxonomy" id="326684"/>
    <lineage>
        <taxon>Eukaryota</taxon>
        <taxon>Fungi</taxon>
        <taxon>Dikarya</taxon>
        <taxon>Ascomycota</taxon>
        <taxon>Pezizomycotina</taxon>
        <taxon>Sordariomycetes</taxon>
        <taxon>Xylariomycetidae</taxon>
        <taxon>Xylariales</taxon>
        <taxon>Xylariaceae</taxon>
        <taxon>Xylaria</taxon>
    </lineage>
</organism>
<reference evidence="1 2" key="1">
    <citation type="submission" date="2023-10" db="EMBL/GenBank/DDBJ databases">
        <title>Draft genome sequence of Xylaria bambusicola isolate GMP-LS, the root and basal stem rot pathogen of sugarcane in Indonesia.</title>
        <authorList>
            <person name="Selvaraj P."/>
            <person name="Muralishankar V."/>
            <person name="Muruganantham S."/>
            <person name="Sp S."/>
            <person name="Haryani S."/>
            <person name="Lau K.J.X."/>
            <person name="Naqvi N.I."/>
        </authorList>
    </citation>
    <scope>NUCLEOTIDE SEQUENCE [LARGE SCALE GENOMIC DNA]</scope>
    <source>
        <strain evidence="1">GMP-LS</strain>
    </source>
</reference>
<accession>A0AAN7Z4D2</accession>
<evidence type="ECO:0000313" key="1">
    <source>
        <dbReference type="EMBL" id="KAK5629282.1"/>
    </source>
</evidence>
<evidence type="ECO:0000313" key="2">
    <source>
        <dbReference type="Proteomes" id="UP001305414"/>
    </source>
</evidence>
<dbReference type="EMBL" id="JAWHQM010000011">
    <property type="protein sequence ID" value="KAK5629282.1"/>
    <property type="molecule type" value="Genomic_DNA"/>
</dbReference>
<name>A0AAN7Z4D2_9PEZI</name>
<proteinExistence type="predicted"/>
<sequence length="122" mass="13577">MPALSEREQRCCGLRYAKCREASPRLPADYKHHIRAQKVSVTCTKDCMTEGKPGFATCHPGRRIPGTMACAFGRPNALGSIEVVLNYGAGGVAHRVNFLRTPIRFKGGTRWLEQRRSVRYAA</sequence>
<dbReference type="Proteomes" id="UP001305414">
    <property type="component" value="Unassembled WGS sequence"/>
</dbReference>
<dbReference type="AlphaFoldDB" id="A0AAN7Z4D2"/>
<gene>
    <name evidence="1" type="ORF">RRF57_004997</name>
</gene>
<protein>
    <submittedName>
        <fullName evidence="1">Uncharacterized protein</fullName>
    </submittedName>
</protein>
<comment type="caution">
    <text evidence="1">The sequence shown here is derived from an EMBL/GenBank/DDBJ whole genome shotgun (WGS) entry which is preliminary data.</text>
</comment>